<keyword evidence="2" id="KW-0449">Lipoprotein</keyword>
<dbReference type="Gene3D" id="1.25.40.390">
    <property type="match status" value="1"/>
</dbReference>
<reference evidence="2 3" key="1">
    <citation type="journal article" date="2013" name="J. Microbiol.">
        <title>Mucilaginibacter ginsenosidivorax sp. nov., with ginsenoside converting activity isolated from sediment.</title>
        <authorList>
            <person name="Kim J.K."/>
            <person name="Choi T.E."/>
            <person name="Liu Q.M."/>
            <person name="Park H.Y."/>
            <person name="Yi T.H."/>
            <person name="Yoon M.H."/>
            <person name="Kim S.C."/>
            <person name="Im W.T."/>
        </authorList>
    </citation>
    <scope>NUCLEOTIDE SEQUENCE [LARGE SCALE GENOMIC DNA]</scope>
    <source>
        <strain evidence="2 3">KHI28</strain>
    </source>
</reference>
<evidence type="ECO:0000256" key="1">
    <source>
        <dbReference type="SAM" id="SignalP"/>
    </source>
</evidence>
<sequence length="536" mass="59841">MYNLRTNNMKRTLNKYTLAALLMPLLLFSCKKFGDVNTDPTKSANLDPINQLNYVELRFGGDVTINERTSIILTMPMAQQIGGAYYNRYGSAYIEDRQYMSELWELGYPNDVLNIVDAVQRSTSKPNLNAICRIMKVYVFARLTDLYGDIPYTQAGKAYIDGTVRPKFDTQKDIYADFFKELKAAVAQLSSGSTDDVGTELLYHGDLTKWKKFANSLRLRLAMRLVKIDNATAKAEATDAFNAGLMTSNDDICKLDYINITNGYSEIRGNGVSVGINQYQDDGRPRVCTTLLDEMKATNDPRLNYIARAYWVNPDKLTDRLDVTAQVKAQVGLIGVGPGKYNYDDFLGPINIDYPGRGTLSVPNGGQKVQLADFMVRSDAPYLHMTYAEVEFLLAEANTRWSLALGGTAKQHFENGLEAACLQLGLYPTGPTLSAAEILKFKQDNQLAPGKELQQIDTQIWAAQLMNGPEAYATWRRTGYPVLVPGVTAESDVTTIPRRFEYPLTEREQNSANIAAAITALGGKDTWTAHVWWDKQ</sequence>
<keyword evidence="3" id="KW-1185">Reference proteome</keyword>
<evidence type="ECO:0000313" key="3">
    <source>
        <dbReference type="Proteomes" id="UP000321362"/>
    </source>
</evidence>
<dbReference type="KEGG" id="mgk:FSB76_27450"/>
<dbReference type="PROSITE" id="PS51257">
    <property type="entry name" value="PROKAR_LIPOPROTEIN"/>
    <property type="match status" value="1"/>
</dbReference>
<dbReference type="AlphaFoldDB" id="A0A5B8W948"/>
<gene>
    <name evidence="2" type="ORF">FSB76_27450</name>
</gene>
<dbReference type="InterPro" id="IPR011990">
    <property type="entry name" value="TPR-like_helical_dom_sf"/>
</dbReference>
<dbReference type="Pfam" id="PF12771">
    <property type="entry name" value="SusD-like_2"/>
    <property type="match status" value="1"/>
</dbReference>
<name>A0A5B8W948_9SPHI</name>
<keyword evidence="1" id="KW-0732">Signal</keyword>
<dbReference type="Proteomes" id="UP000321362">
    <property type="component" value="Chromosome"/>
</dbReference>
<organism evidence="2 3">
    <name type="scientific">Mucilaginibacter ginsenosidivorax</name>
    <dbReference type="NCBI Taxonomy" id="862126"/>
    <lineage>
        <taxon>Bacteria</taxon>
        <taxon>Pseudomonadati</taxon>
        <taxon>Bacteroidota</taxon>
        <taxon>Sphingobacteriia</taxon>
        <taxon>Sphingobacteriales</taxon>
        <taxon>Sphingobacteriaceae</taxon>
        <taxon>Mucilaginibacter</taxon>
    </lineage>
</organism>
<feature type="chain" id="PRO_5022701621" evidence="1">
    <location>
        <begin position="35"/>
        <end position="536"/>
    </location>
</feature>
<dbReference type="SUPFAM" id="SSF48452">
    <property type="entry name" value="TPR-like"/>
    <property type="match status" value="1"/>
</dbReference>
<feature type="signal peptide" evidence="1">
    <location>
        <begin position="1"/>
        <end position="34"/>
    </location>
</feature>
<dbReference type="EMBL" id="CP042437">
    <property type="protein sequence ID" value="QEC79506.1"/>
    <property type="molecule type" value="Genomic_DNA"/>
</dbReference>
<dbReference type="InterPro" id="IPR041662">
    <property type="entry name" value="SusD-like_2"/>
</dbReference>
<protein>
    <submittedName>
        <fullName evidence="2">SusD/RagB family nutrient-binding outer membrane lipoprotein</fullName>
    </submittedName>
</protein>
<proteinExistence type="predicted"/>
<accession>A0A5B8W948</accession>
<evidence type="ECO:0000313" key="2">
    <source>
        <dbReference type="EMBL" id="QEC79506.1"/>
    </source>
</evidence>